<evidence type="ECO:0000259" key="3">
    <source>
        <dbReference type="PROSITE" id="PS50102"/>
    </source>
</evidence>
<organism evidence="4 5">
    <name type="scientific">Effrenium voratum</name>
    <dbReference type="NCBI Taxonomy" id="2562239"/>
    <lineage>
        <taxon>Eukaryota</taxon>
        <taxon>Sar</taxon>
        <taxon>Alveolata</taxon>
        <taxon>Dinophyceae</taxon>
        <taxon>Suessiales</taxon>
        <taxon>Symbiodiniaceae</taxon>
        <taxon>Effrenium</taxon>
    </lineage>
</organism>
<dbReference type="InterPro" id="IPR012677">
    <property type="entry name" value="Nucleotide-bd_a/b_plait_sf"/>
</dbReference>
<dbReference type="GO" id="GO:0003723">
    <property type="term" value="F:RNA binding"/>
    <property type="evidence" value="ECO:0007669"/>
    <property type="project" value="UniProtKB-UniRule"/>
</dbReference>
<dbReference type="InterPro" id="IPR000504">
    <property type="entry name" value="RRM_dom"/>
</dbReference>
<dbReference type="InterPro" id="IPR035979">
    <property type="entry name" value="RBD_domain_sf"/>
</dbReference>
<feature type="domain" description="RRM" evidence="3">
    <location>
        <begin position="242"/>
        <end position="321"/>
    </location>
</feature>
<evidence type="ECO:0000313" key="5">
    <source>
        <dbReference type="Proteomes" id="UP001178507"/>
    </source>
</evidence>
<feature type="region of interest" description="Disordered" evidence="2">
    <location>
        <begin position="1"/>
        <end position="22"/>
    </location>
</feature>
<sequence length="333" mass="36798">MPRSRCGPRSARRRSSSRRRRSRWLWRRRRPSGSGSSWSWSHLWHERRPVGVERWSRIKWQQEALGAERRALQRLRAQLEAQEAEAHPVVEEYQTQVRGRRGACFSEEPSGVWGFLAAAATGSWLESCSCPSGGTRQSQRQCAEARTSSALPVTGSMEELYFAPPPRLSKAPCMPSIREEELRPQLGALSCRGAFFFTGEGDAYSGARMVPLPGLPTLPGSLPPMSAPLPGMMTMPPPGTMVSVAIDGLPFRYQLTEADLKETFERWGRVQLVQVSREGRDVGTVTFVDQVDAQDAQKQLTGQRCSFDGAEGTLVVAMGGPFQLDLPRAAPGG</sequence>
<dbReference type="EMBL" id="CAUJNA010000482">
    <property type="protein sequence ID" value="CAJ1377710.1"/>
    <property type="molecule type" value="Genomic_DNA"/>
</dbReference>
<dbReference type="SUPFAM" id="SSF54928">
    <property type="entry name" value="RNA-binding domain, RBD"/>
    <property type="match status" value="1"/>
</dbReference>
<reference evidence="4" key="1">
    <citation type="submission" date="2023-08" db="EMBL/GenBank/DDBJ databases">
        <authorList>
            <person name="Chen Y."/>
            <person name="Shah S."/>
            <person name="Dougan E. K."/>
            <person name="Thang M."/>
            <person name="Chan C."/>
        </authorList>
    </citation>
    <scope>NUCLEOTIDE SEQUENCE</scope>
</reference>
<evidence type="ECO:0000256" key="1">
    <source>
        <dbReference type="PROSITE-ProRule" id="PRU00176"/>
    </source>
</evidence>
<keyword evidence="5" id="KW-1185">Reference proteome</keyword>
<dbReference type="Pfam" id="PF00076">
    <property type="entry name" value="RRM_1"/>
    <property type="match status" value="1"/>
</dbReference>
<evidence type="ECO:0000256" key="2">
    <source>
        <dbReference type="SAM" id="MobiDB-lite"/>
    </source>
</evidence>
<proteinExistence type="predicted"/>
<keyword evidence="1" id="KW-0694">RNA-binding</keyword>
<feature type="compositionally biased region" description="Basic residues" evidence="2">
    <location>
        <begin position="10"/>
        <end position="22"/>
    </location>
</feature>
<dbReference type="Proteomes" id="UP001178507">
    <property type="component" value="Unassembled WGS sequence"/>
</dbReference>
<accession>A0AA36HZR0</accession>
<gene>
    <name evidence="4" type="ORF">EVOR1521_LOCUS6439</name>
</gene>
<name>A0AA36HZR0_9DINO</name>
<dbReference type="Gene3D" id="3.30.70.330">
    <property type="match status" value="1"/>
</dbReference>
<protein>
    <recommendedName>
        <fullName evidence="3">RRM domain-containing protein</fullName>
    </recommendedName>
</protein>
<evidence type="ECO:0000313" key="4">
    <source>
        <dbReference type="EMBL" id="CAJ1377710.1"/>
    </source>
</evidence>
<dbReference type="PROSITE" id="PS50102">
    <property type="entry name" value="RRM"/>
    <property type="match status" value="1"/>
</dbReference>
<dbReference type="AlphaFoldDB" id="A0AA36HZR0"/>
<comment type="caution">
    <text evidence="4">The sequence shown here is derived from an EMBL/GenBank/DDBJ whole genome shotgun (WGS) entry which is preliminary data.</text>
</comment>